<dbReference type="GO" id="GO:0003677">
    <property type="term" value="F:DNA binding"/>
    <property type="evidence" value="ECO:0007669"/>
    <property type="project" value="UniProtKB-KW"/>
</dbReference>
<name>A0A317C3X4_9GAMM</name>
<dbReference type="PROSITE" id="PS50110">
    <property type="entry name" value="RESPONSE_REGULATORY"/>
    <property type="match status" value="1"/>
</dbReference>
<dbReference type="SUPFAM" id="SSF46894">
    <property type="entry name" value="C-terminal effector domain of the bipartite response regulators"/>
    <property type="match status" value="1"/>
</dbReference>
<dbReference type="InterPro" id="IPR000792">
    <property type="entry name" value="Tscrpt_reg_LuxR_C"/>
</dbReference>
<dbReference type="CDD" id="cd06170">
    <property type="entry name" value="LuxR_C_like"/>
    <property type="match status" value="1"/>
</dbReference>
<evidence type="ECO:0000256" key="2">
    <source>
        <dbReference type="ARBA" id="ARBA00023015"/>
    </source>
</evidence>
<dbReference type="Gene3D" id="3.40.50.2300">
    <property type="match status" value="1"/>
</dbReference>
<sequence length="221" mass="23713">MSSSQPSNVPTAIIADDHQIVRQGLKVALESPGLVTPQGISVVAEAENGLEALAEVKIHQPDILLLDISMPLAGGAEVVNDIQRWSPDTRIVILTGIHAPGLIAQLLNTGIVGLFSKGSDLNELYQNLPLILNGGRYIASSFDEALQAQQNTPALTGREQQILNMIVAGKTNKEIAQQLVISPKTVDKHRTSLMDKLGVHSVAELLAYAFREGLIDPDHLL</sequence>
<evidence type="ECO:0000256" key="5">
    <source>
        <dbReference type="PROSITE-ProRule" id="PRU00169"/>
    </source>
</evidence>
<dbReference type="Gene3D" id="1.10.10.10">
    <property type="entry name" value="Winged helix-like DNA-binding domain superfamily/Winged helix DNA-binding domain"/>
    <property type="match status" value="1"/>
</dbReference>
<dbReference type="PRINTS" id="PR00038">
    <property type="entry name" value="HTHLUXR"/>
</dbReference>
<dbReference type="RefSeq" id="WP_109840004.1">
    <property type="nucleotide sequence ID" value="NZ_QGKM01000125.1"/>
</dbReference>
<proteinExistence type="predicted"/>
<feature type="domain" description="Response regulatory" evidence="7">
    <location>
        <begin position="11"/>
        <end position="132"/>
    </location>
</feature>
<dbReference type="SUPFAM" id="SSF52172">
    <property type="entry name" value="CheY-like"/>
    <property type="match status" value="1"/>
</dbReference>
<dbReference type="InterPro" id="IPR001789">
    <property type="entry name" value="Sig_transdc_resp-reg_receiver"/>
</dbReference>
<keyword evidence="1 5" id="KW-0597">Phosphoprotein</keyword>
<dbReference type="InterPro" id="IPR016032">
    <property type="entry name" value="Sig_transdc_resp-reg_C-effctor"/>
</dbReference>
<protein>
    <submittedName>
        <fullName evidence="8">DNA-binding response regulator</fullName>
    </submittedName>
</protein>
<reference evidence="8 9" key="1">
    <citation type="submission" date="2018-05" db="EMBL/GenBank/DDBJ databases">
        <title>Leucothrix arctica sp. nov., isolated from Arctic seawater.</title>
        <authorList>
            <person name="Choi A."/>
            <person name="Baek K."/>
        </authorList>
    </citation>
    <scope>NUCLEOTIDE SEQUENCE [LARGE SCALE GENOMIC DNA]</scope>
    <source>
        <strain evidence="8 9">JCM 18388</strain>
    </source>
</reference>
<organism evidence="8 9">
    <name type="scientific">Leucothrix pacifica</name>
    <dbReference type="NCBI Taxonomy" id="1247513"/>
    <lineage>
        <taxon>Bacteria</taxon>
        <taxon>Pseudomonadati</taxon>
        <taxon>Pseudomonadota</taxon>
        <taxon>Gammaproteobacteria</taxon>
        <taxon>Thiotrichales</taxon>
        <taxon>Thiotrichaceae</taxon>
        <taxon>Leucothrix</taxon>
    </lineage>
</organism>
<keyword evidence="9" id="KW-1185">Reference proteome</keyword>
<dbReference type="PANTHER" id="PTHR43214:SF41">
    <property type="entry name" value="NITRATE_NITRITE RESPONSE REGULATOR PROTEIN NARP"/>
    <property type="match status" value="1"/>
</dbReference>
<accession>A0A317C3X4</accession>
<dbReference type="SMART" id="SM00421">
    <property type="entry name" value="HTH_LUXR"/>
    <property type="match status" value="1"/>
</dbReference>
<evidence type="ECO:0000313" key="9">
    <source>
        <dbReference type="Proteomes" id="UP000245539"/>
    </source>
</evidence>
<dbReference type="AlphaFoldDB" id="A0A317C3X4"/>
<dbReference type="SMART" id="SM00448">
    <property type="entry name" value="REC"/>
    <property type="match status" value="1"/>
</dbReference>
<evidence type="ECO:0000256" key="4">
    <source>
        <dbReference type="ARBA" id="ARBA00023163"/>
    </source>
</evidence>
<dbReference type="PROSITE" id="PS50043">
    <property type="entry name" value="HTH_LUXR_2"/>
    <property type="match status" value="1"/>
</dbReference>
<gene>
    <name evidence="8" type="ORF">DKW60_23110</name>
</gene>
<dbReference type="OrthoDB" id="9796655at2"/>
<dbReference type="InterPro" id="IPR011006">
    <property type="entry name" value="CheY-like_superfamily"/>
</dbReference>
<evidence type="ECO:0000256" key="3">
    <source>
        <dbReference type="ARBA" id="ARBA00023125"/>
    </source>
</evidence>
<evidence type="ECO:0000256" key="1">
    <source>
        <dbReference type="ARBA" id="ARBA00022553"/>
    </source>
</evidence>
<dbReference type="EMBL" id="QGKM01000125">
    <property type="protein sequence ID" value="PWQ92073.1"/>
    <property type="molecule type" value="Genomic_DNA"/>
</dbReference>
<keyword evidence="2" id="KW-0805">Transcription regulation</keyword>
<dbReference type="CDD" id="cd17535">
    <property type="entry name" value="REC_NarL-like"/>
    <property type="match status" value="1"/>
</dbReference>
<evidence type="ECO:0000259" key="7">
    <source>
        <dbReference type="PROSITE" id="PS50110"/>
    </source>
</evidence>
<dbReference type="GO" id="GO:0000160">
    <property type="term" value="P:phosphorelay signal transduction system"/>
    <property type="evidence" value="ECO:0007669"/>
    <property type="project" value="InterPro"/>
</dbReference>
<dbReference type="InterPro" id="IPR058245">
    <property type="entry name" value="NreC/VraR/RcsB-like_REC"/>
</dbReference>
<dbReference type="GO" id="GO:0006355">
    <property type="term" value="P:regulation of DNA-templated transcription"/>
    <property type="evidence" value="ECO:0007669"/>
    <property type="project" value="InterPro"/>
</dbReference>
<dbReference type="PANTHER" id="PTHR43214">
    <property type="entry name" value="TWO-COMPONENT RESPONSE REGULATOR"/>
    <property type="match status" value="1"/>
</dbReference>
<evidence type="ECO:0000313" key="8">
    <source>
        <dbReference type="EMBL" id="PWQ92073.1"/>
    </source>
</evidence>
<dbReference type="Proteomes" id="UP000245539">
    <property type="component" value="Unassembled WGS sequence"/>
</dbReference>
<comment type="caution">
    <text evidence="8">The sequence shown here is derived from an EMBL/GenBank/DDBJ whole genome shotgun (WGS) entry which is preliminary data.</text>
</comment>
<evidence type="ECO:0000259" key="6">
    <source>
        <dbReference type="PROSITE" id="PS50043"/>
    </source>
</evidence>
<dbReference type="Pfam" id="PF00072">
    <property type="entry name" value="Response_reg"/>
    <property type="match status" value="1"/>
</dbReference>
<dbReference type="PROSITE" id="PS00622">
    <property type="entry name" value="HTH_LUXR_1"/>
    <property type="match status" value="1"/>
</dbReference>
<keyword evidence="3 8" id="KW-0238">DNA-binding</keyword>
<dbReference type="InterPro" id="IPR039420">
    <property type="entry name" value="WalR-like"/>
</dbReference>
<dbReference type="Pfam" id="PF00196">
    <property type="entry name" value="GerE"/>
    <property type="match status" value="1"/>
</dbReference>
<feature type="domain" description="HTH luxR-type" evidence="6">
    <location>
        <begin position="148"/>
        <end position="213"/>
    </location>
</feature>
<dbReference type="InterPro" id="IPR036388">
    <property type="entry name" value="WH-like_DNA-bd_sf"/>
</dbReference>
<keyword evidence="4" id="KW-0804">Transcription</keyword>
<feature type="modified residue" description="4-aspartylphosphate" evidence="5">
    <location>
        <position position="67"/>
    </location>
</feature>